<dbReference type="Pfam" id="PF01648">
    <property type="entry name" value="ACPS"/>
    <property type="match status" value="1"/>
</dbReference>
<dbReference type="GO" id="GO:0000287">
    <property type="term" value="F:magnesium ion binding"/>
    <property type="evidence" value="ECO:0007669"/>
    <property type="project" value="InterPro"/>
</dbReference>
<sequence>MIDVVVDRVDAVLDAAAEVAATLATSPPSPLDGDLGPWRVLLDGDDRAAISARRFPSDRRRTLAGRLVLRSLLLDRLGRSWRDLPDLLVCRTCDSCGAAHGRPRYPSMSLSSASSDGWVSAAVGAERAAVGIDIEAVRETTWSGFDGAALHPVEREHFRRHGSAARPRLQRWADKEAVLKAAGVGLRVDPAALRIAEQSSTRTALRCAPERNGSGSPLEWRRVVVSPTSAAEGFSVAAIAAAPGEGGAAASIASTSPDDVRLRSFAGLDL</sequence>
<protein>
    <submittedName>
        <fullName evidence="3">4'-phosphopantetheinyl transferase superfamily protein</fullName>
    </submittedName>
</protein>
<dbReference type="EMBL" id="JAGFBF010000002">
    <property type="protein sequence ID" value="MBO2989293.1"/>
    <property type="molecule type" value="Genomic_DNA"/>
</dbReference>
<dbReference type="RefSeq" id="WP_208237414.1">
    <property type="nucleotide sequence ID" value="NZ_BAAAQU010000001.1"/>
</dbReference>
<feature type="domain" description="4'-phosphopantetheinyl transferase" evidence="2">
    <location>
        <begin position="129"/>
        <end position="226"/>
    </location>
</feature>
<dbReference type="Proteomes" id="UP000668403">
    <property type="component" value="Unassembled WGS sequence"/>
</dbReference>
<keyword evidence="4" id="KW-1185">Reference proteome</keyword>
<keyword evidence="1 3" id="KW-0808">Transferase</keyword>
<dbReference type="AlphaFoldDB" id="A0A939TMB4"/>
<dbReference type="SUPFAM" id="SSF56214">
    <property type="entry name" value="4'-phosphopantetheinyl transferase"/>
    <property type="match status" value="2"/>
</dbReference>
<reference evidence="3" key="1">
    <citation type="submission" date="2021-03" db="EMBL/GenBank/DDBJ databases">
        <title>Leucobacter chromiisoli sp. nov., isolated from chromium-containing soil of chemical plant.</title>
        <authorList>
            <person name="Xu Z."/>
        </authorList>
    </citation>
    <scope>NUCLEOTIDE SEQUENCE</scope>
    <source>
        <strain evidence="3">K 70/01</strain>
    </source>
</reference>
<dbReference type="Gene3D" id="3.90.470.20">
    <property type="entry name" value="4'-phosphopantetheinyl transferase domain"/>
    <property type="match status" value="1"/>
</dbReference>
<dbReference type="GO" id="GO:0008897">
    <property type="term" value="F:holo-[acyl-carrier-protein] synthase activity"/>
    <property type="evidence" value="ECO:0007669"/>
    <property type="project" value="InterPro"/>
</dbReference>
<comment type="caution">
    <text evidence="3">The sequence shown here is derived from an EMBL/GenBank/DDBJ whole genome shotgun (WGS) entry which is preliminary data.</text>
</comment>
<dbReference type="InterPro" id="IPR037143">
    <property type="entry name" value="4-PPantetheinyl_Trfase_dom_sf"/>
</dbReference>
<proteinExistence type="predicted"/>
<accession>A0A939TMB4</accession>
<dbReference type="InterPro" id="IPR008278">
    <property type="entry name" value="4-PPantetheinyl_Trfase_dom"/>
</dbReference>
<gene>
    <name evidence="3" type="ORF">J4H85_04685</name>
</gene>
<evidence type="ECO:0000259" key="2">
    <source>
        <dbReference type="Pfam" id="PF01648"/>
    </source>
</evidence>
<evidence type="ECO:0000256" key="1">
    <source>
        <dbReference type="ARBA" id="ARBA00022679"/>
    </source>
</evidence>
<name>A0A939TMB4_9MICO</name>
<evidence type="ECO:0000313" key="3">
    <source>
        <dbReference type="EMBL" id="MBO2989293.1"/>
    </source>
</evidence>
<organism evidence="3 4">
    <name type="scientific">Leucobacter tardus</name>
    <dbReference type="NCBI Taxonomy" id="501483"/>
    <lineage>
        <taxon>Bacteria</taxon>
        <taxon>Bacillati</taxon>
        <taxon>Actinomycetota</taxon>
        <taxon>Actinomycetes</taxon>
        <taxon>Micrococcales</taxon>
        <taxon>Microbacteriaceae</taxon>
        <taxon>Leucobacter</taxon>
    </lineage>
</organism>
<evidence type="ECO:0000313" key="4">
    <source>
        <dbReference type="Proteomes" id="UP000668403"/>
    </source>
</evidence>